<gene>
    <name evidence="3" type="ORF">FW778_13025</name>
</gene>
<dbReference type="EMBL" id="VYQF01000003">
    <property type="protein sequence ID" value="KAA9038479.1"/>
    <property type="molecule type" value="Genomic_DNA"/>
</dbReference>
<dbReference type="InterPro" id="IPR029115">
    <property type="entry name" value="Ntox23"/>
</dbReference>
<dbReference type="AlphaFoldDB" id="A0A5J5IFE5"/>
<feature type="domain" description="Bacterial toxin 23" evidence="2">
    <location>
        <begin position="125"/>
        <end position="214"/>
    </location>
</feature>
<evidence type="ECO:0000313" key="4">
    <source>
        <dbReference type="Proteomes" id="UP000326903"/>
    </source>
</evidence>
<evidence type="ECO:0000259" key="2">
    <source>
        <dbReference type="Pfam" id="PF15528"/>
    </source>
</evidence>
<reference evidence="3 4" key="1">
    <citation type="submission" date="2019-09" db="EMBL/GenBank/DDBJ databases">
        <title>Draft genome sequence of Ginsengibacter sp. BR5-29.</title>
        <authorList>
            <person name="Im W.-T."/>
        </authorList>
    </citation>
    <scope>NUCLEOTIDE SEQUENCE [LARGE SCALE GENOMIC DNA]</scope>
    <source>
        <strain evidence="3 4">BR5-29</strain>
    </source>
</reference>
<sequence length="322" mass="36537">MKGFYKYFFLLLSFIVSKPSLAQPNWNYHGYFNFGCNINFTYGKAQTFPGLRLFAAFIANGIYKNNFSVNYGPSVSVYTKTLGANLNPLTGDIQIDFTNTFSIGSTWGKELSYTKFFKTLNTGSFYNIATNKKYAAYLSTNFILNNRRRNQVVGSVSFSAPDFSINYYNDGAVPFTFLPLADNFDRWWTGGFGIYIHNHKNYNIAELSFDQFTGYSPLLYELSNLIGINMPNYNADDSDVIRSKRNVPPAFNTSAYNLKIFLGRGYAVDAGVMGSLRSAKSGRVFGLQEIIHTMLRYPLHPNNDINRFYIGGTYNNMNHVKL</sequence>
<evidence type="ECO:0000313" key="3">
    <source>
        <dbReference type="EMBL" id="KAA9038479.1"/>
    </source>
</evidence>
<organism evidence="3 4">
    <name type="scientific">Ginsengibacter hankyongi</name>
    <dbReference type="NCBI Taxonomy" id="2607284"/>
    <lineage>
        <taxon>Bacteria</taxon>
        <taxon>Pseudomonadati</taxon>
        <taxon>Bacteroidota</taxon>
        <taxon>Chitinophagia</taxon>
        <taxon>Chitinophagales</taxon>
        <taxon>Chitinophagaceae</taxon>
        <taxon>Ginsengibacter</taxon>
    </lineage>
</organism>
<feature type="chain" id="PRO_5023813321" description="Bacterial toxin 23 domain-containing protein" evidence="1">
    <location>
        <begin position="23"/>
        <end position="322"/>
    </location>
</feature>
<dbReference type="Proteomes" id="UP000326903">
    <property type="component" value="Unassembled WGS sequence"/>
</dbReference>
<protein>
    <recommendedName>
        <fullName evidence="2">Bacterial toxin 23 domain-containing protein</fullName>
    </recommendedName>
</protein>
<evidence type="ECO:0000256" key="1">
    <source>
        <dbReference type="SAM" id="SignalP"/>
    </source>
</evidence>
<keyword evidence="1" id="KW-0732">Signal</keyword>
<feature type="signal peptide" evidence="1">
    <location>
        <begin position="1"/>
        <end position="22"/>
    </location>
</feature>
<comment type="caution">
    <text evidence="3">The sequence shown here is derived from an EMBL/GenBank/DDBJ whole genome shotgun (WGS) entry which is preliminary data.</text>
</comment>
<accession>A0A5J5IFE5</accession>
<proteinExistence type="predicted"/>
<dbReference type="RefSeq" id="WP_150415153.1">
    <property type="nucleotide sequence ID" value="NZ_VYQF01000003.1"/>
</dbReference>
<dbReference type="Pfam" id="PF15528">
    <property type="entry name" value="Ntox23"/>
    <property type="match status" value="1"/>
</dbReference>
<keyword evidence="4" id="KW-1185">Reference proteome</keyword>
<name>A0A5J5IFE5_9BACT</name>